<protein>
    <submittedName>
        <fullName evidence="1">Uncharacterized protein</fullName>
    </submittedName>
</protein>
<dbReference type="EMBL" id="BK032856">
    <property type="protein sequence ID" value="DAF64314.1"/>
    <property type="molecule type" value="Genomic_DNA"/>
</dbReference>
<proteinExistence type="predicted"/>
<name>A0A8S5TMQ0_9CAUD</name>
<accession>A0A8S5TMQ0</accession>
<reference evidence="1" key="1">
    <citation type="journal article" date="2021" name="Proc. Natl. Acad. Sci. U.S.A.">
        <title>A Catalog of Tens of Thousands of Viruses from Human Metagenomes Reveals Hidden Associations with Chronic Diseases.</title>
        <authorList>
            <person name="Tisza M.J."/>
            <person name="Buck C.B."/>
        </authorList>
    </citation>
    <scope>NUCLEOTIDE SEQUENCE</scope>
    <source>
        <strain evidence="1">Ct2m58</strain>
    </source>
</reference>
<sequence length="47" mass="5359">MIYLILSSSYLQTIESVSSVDESFTIINSRLSYDCDKTESIAYLIVF</sequence>
<evidence type="ECO:0000313" key="1">
    <source>
        <dbReference type="EMBL" id="DAF64314.1"/>
    </source>
</evidence>
<organism evidence="1">
    <name type="scientific">Podoviridae sp. ct2m58</name>
    <dbReference type="NCBI Taxonomy" id="2827721"/>
    <lineage>
        <taxon>Viruses</taxon>
        <taxon>Duplodnaviria</taxon>
        <taxon>Heunggongvirae</taxon>
        <taxon>Uroviricota</taxon>
        <taxon>Caudoviricetes</taxon>
    </lineage>
</organism>